<keyword evidence="7" id="KW-0630">Potassium</keyword>
<feature type="transmembrane region" description="Helical" evidence="14">
    <location>
        <begin position="29"/>
        <end position="49"/>
    </location>
</feature>
<evidence type="ECO:0000256" key="11">
    <source>
        <dbReference type="ARBA" id="ARBA00023303"/>
    </source>
</evidence>
<keyword evidence="4" id="KW-0633">Potassium transport</keyword>
<evidence type="ECO:0000256" key="14">
    <source>
        <dbReference type="SAM" id="Phobius"/>
    </source>
</evidence>
<feature type="transmembrane region" description="Helical" evidence="14">
    <location>
        <begin position="136"/>
        <end position="155"/>
    </location>
</feature>
<keyword evidence="3" id="KW-0813">Transport</keyword>
<feature type="transmembrane region" description="Helical" evidence="14">
    <location>
        <begin position="69"/>
        <end position="85"/>
    </location>
</feature>
<comment type="catalytic activity">
    <reaction evidence="12">
        <text>K(+)(in) = K(+)(out)</text>
        <dbReference type="Rhea" id="RHEA:29463"/>
        <dbReference type="ChEBI" id="CHEBI:29103"/>
    </reaction>
</comment>
<feature type="transmembrane region" description="Helical" evidence="14">
    <location>
        <begin position="183"/>
        <end position="207"/>
    </location>
</feature>
<evidence type="ECO:0000256" key="7">
    <source>
        <dbReference type="ARBA" id="ARBA00022958"/>
    </source>
</evidence>
<evidence type="ECO:0000313" key="15">
    <source>
        <dbReference type="EMBL" id="UUR08719.1"/>
    </source>
</evidence>
<keyword evidence="6" id="KW-0631">Potassium channel</keyword>
<gene>
    <name evidence="15" type="ORF">M1K48_03545</name>
</gene>
<evidence type="ECO:0000256" key="4">
    <source>
        <dbReference type="ARBA" id="ARBA00022538"/>
    </source>
</evidence>
<name>A0ABY5MZ26_9SPHN</name>
<feature type="compositionally biased region" description="Basic and acidic residues" evidence="13">
    <location>
        <begin position="10"/>
        <end position="19"/>
    </location>
</feature>
<dbReference type="EMBL" id="CP097253">
    <property type="protein sequence ID" value="UUR08719.1"/>
    <property type="molecule type" value="Genomic_DNA"/>
</dbReference>
<evidence type="ECO:0000256" key="5">
    <source>
        <dbReference type="ARBA" id="ARBA00022692"/>
    </source>
</evidence>
<evidence type="ECO:0000256" key="12">
    <source>
        <dbReference type="ARBA" id="ARBA00034430"/>
    </source>
</evidence>
<keyword evidence="5 14" id="KW-0812">Transmembrane</keyword>
<evidence type="ECO:0000256" key="8">
    <source>
        <dbReference type="ARBA" id="ARBA00022989"/>
    </source>
</evidence>
<evidence type="ECO:0000256" key="1">
    <source>
        <dbReference type="ARBA" id="ARBA00004141"/>
    </source>
</evidence>
<reference evidence="15 16" key="1">
    <citation type="submission" date="2022-05" db="EMBL/GenBank/DDBJ databases">
        <title>S8-45 Sphingomonas ultraviolaceadurans.</title>
        <authorList>
            <person name="Liu Y."/>
        </authorList>
    </citation>
    <scope>NUCLEOTIDE SEQUENCE [LARGE SCALE GENOMIC DNA]</scope>
    <source>
        <strain evidence="15 16">S8-45</strain>
    </source>
</reference>
<proteinExistence type="inferred from homology"/>
<organism evidence="15 16">
    <name type="scientific">Sphingomonas glaciei</name>
    <dbReference type="NCBI Taxonomy" id="2938948"/>
    <lineage>
        <taxon>Bacteria</taxon>
        <taxon>Pseudomonadati</taxon>
        <taxon>Pseudomonadota</taxon>
        <taxon>Alphaproteobacteria</taxon>
        <taxon>Sphingomonadales</taxon>
        <taxon>Sphingomonadaceae</taxon>
        <taxon>Sphingomonas</taxon>
    </lineage>
</organism>
<comment type="subcellular location">
    <subcellularLocation>
        <location evidence="1">Membrane</location>
        <topology evidence="1">Multi-pass membrane protein</topology>
    </subcellularLocation>
</comment>
<evidence type="ECO:0000256" key="10">
    <source>
        <dbReference type="ARBA" id="ARBA00023136"/>
    </source>
</evidence>
<evidence type="ECO:0000313" key="16">
    <source>
        <dbReference type="Proteomes" id="UP000831921"/>
    </source>
</evidence>
<dbReference type="RefSeq" id="WP_249504490.1">
    <property type="nucleotide sequence ID" value="NZ_CP097253.1"/>
</dbReference>
<dbReference type="InterPro" id="IPR010617">
    <property type="entry name" value="TMEM175-like"/>
</dbReference>
<keyword evidence="16" id="KW-1185">Reference proteome</keyword>
<dbReference type="Proteomes" id="UP000831921">
    <property type="component" value="Chromosome"/>
</dbReference>
<evidence type="ECO:0000256" key="2">
    <source>
        <dbReference type="ARBA" id="ARBA00006920"/>
    </source>
</evidence>
<keyword evidence="11" id="KW-0407">Ion channel</keyword>
<evidence type="ECO:0000256" key="13">
    <source>
        <dbReference type="SAM" id="MobiDB-lite"/>
    </source>
</evidence>
<evidence type="ECO:0000256" key="3">
    <source>
        <dbReference type="ARBA" id="ARBA00022448"/>
    </source>
</evidence>
<keyword evidence="9" id="KW-0406">Ion transport</keyword>
<comment type="similarity">
    <text evidence="2">Belongs to the TMEM175 family.</text>
</comment>
<protein>
    <submittedName>
        <fullName evidence="15">TMEM175 family protein</fullName>
    </submittedName>
</protein>
<sequence>MAEPDPQAPVRRDDHEGEGATRGTARMEAFADGVFAIAFTLPIFNVALPSLQGSGAGFGGRLVEGWPENLNYLLASMVIGLYWVHHHFSGAIYRTTGHYFLLATVLFLTMIGYIAFPVRAFTESLLHAEAVPDSAAFLACSLALTSLTWLLKWTVGNAHGHVDARLDPAYLARLTRRYRAITAWNVTAAVLVWFWWPVGITMAWMGVLAKLLPPETPRYLTQAPAIEGEG</sequence>
<evidence type="ECO:0000256" key="9">
    <source>
        <dbReference type="ARBA" id="ARBA00023065"/>
    </source>
</evidence>
<evidence type="ECO:0000256" key="6">
    <source>
        <dbReference type="ARBA" id="ARBA00022826"/>
    </source>
</evidence>
<feature type="region of interest" description="Disordered" evidence="13">
    <location>
        <begin position="1"/>
        <end position="21"/>
    </location>
</feature>
<dbReference type="Pfam" id="PF06736">
    <property type="entry name" value="TMEM175"/>
    <property type="match status" value="1"/>
</dbReference>
<accession>A0ABY5MZ26</accession>
<feature type="transmembrane region" description="Helical" evidence="14">
    <location>
        <begin position="97"/>
        <end position="116"/>
    </location>
</feature>
<keyword evidence="8 14" id="KW-1133">Transmembrane helix</keyword>
<keyword evidence="10 14" id="KW-0472">Membrane</keyword>